<dbReference type="InterPro" id="IPR001296">
    <property type="entry name" value="Glyco_trans_1"/>
</dbReference>
<accession>A0A1I1U8X6</accession>
<keyword evidence="2" id="KW-0808">Transferase</keyword>
<dbReference type="OrthoDB" id="9813638at2"/>
<organism evidence="2 3">
    <name type="scientific">Lentibacillus persicus</name>
    <dbReference type="NCBI Taxonomy" id="640948"/>
    <lineage>
        <taxon>Bacteria</taxon>
        <taxon>Bacillati</taxon>
        <taxon>Bacillota</taxon>
        <taxon>Bacilli</taxon>
        <taxon>Bacillales</taxon>
        <taxon>Bacillaceae</taxon>
        <taxon>Lentibacillus</taxon>
    </lineage>
</organism>
<dbReference type="GO" id="GO:0016757">
    <property type="term" value="F:glycosyltransferase activity"/>
    <property type="evidence" value="ECO:0007669"/>
    <property type="project" value="InterPro"/>
</dbReference>
<dbReference type="STRING" id="640948.SAMN05216238_10381"/>
<proteinExistence type="predicted"/>
<evidence type="ECO:0000259" key="1">
    <source>
        <dbReference type="Pfam" id="PF00534"/>
    </source>
</evidence>
<dbReference type="AlphaFoldDB" id="A0A1I1U8X6"/>
<dbReference type="EMBL" id="FOMR01000003">
    <property type="protein sequence ID" value="SFD67124.1"/>
    <property type="molecule type" value="Genomic_DNA"/>
</dbReference>
<keyword evidence="3" id="KW-1185">Reference proteome</keyword>
<protein>
    <submittedName>
        <fullName evidence="2">Glycosyltransferase involved in cell wall bisynthesis</fullName>
    </submittedName>
</protein>
<dbReference type="Proteomes" id="UP000199474">
    <property type="component" value="Unassembled WGS sequence"/>
</dbReference>
<dbReference type="SUPFAM" id="SSF53756">
    <property type="entry name" value="UDP-Glycosyltransferase/glycogen phosphorylase"/>
    <property type="match status" value="1"/>
</dbReference>
<gene>
    <name evidence="2" type="ORF">SAMN05216238_10381</name>
</gene>
<dbReference type="Gene3D" id="3.40.50.2000">
    <property type="entry name" value="Glycogen Phosphorylase B"/>
    <property type="match status" value="2"/>
</dbReference>
<evidence type="ECO:0000313" key="2">
    <source>
        <dbReference type="EMBL" id="SFD67124.1"/>
    </source>
</evidence>
<dbReference type="PANTHER" id="PTHR12526:SF630">
    <property type="entry name" value="GLYCOSYLTRANSFERASE"/>
    <property type="match status" value="1"/>
</dbReference>
<dbReference type="RefSeq" id="WP_090082330.1">
    <property type="nucleotide sequence ID" value="NZ_FOMR01000003.1"/>
</dbReference>
<feature type="domain" description="Glycosyl transferase family 1" evidence="1">
    <location>
        <begin position="221"/>
        <end position="373"/>
    </location>
</feature>
<reference evidence="3" key="1">
    <citation type="submission" date="2016-10" db="EMBL/GenBank/DDBJ databases">
        <authorList>
            <person name="Varghese N."/>
            <person name="Submissions S."/>
        </authorList>
    </citation>
    <scope>NUCLEOTIDE SEQUENCE [LARGE SCALE GENOMIC DNA]</scope>
    <source>
        <strain evidence="3">DSM 22530</strain>
    </source>
</reference>
<dbReference type="CDD" id="cd03811">
    <property type="entry name" value="GT4_GT28_WabH-like"/>
    <property type="match status" value="1"/>
</dbReference>
<sequence length="401" mass="45547">MNDILITSFDMEVGGVERSLISMLRHFDYSRNNVDLMLYSHSGELFDLLPAEVNVLEESKPYKTFRMPIDQTFKSGKIGLGAARLRAKYKAMKSKSNEPGYRQMQWMWKYGLPYLPKLEKKYDVAISYLWPHYTIAEKVEAETKIAWVHTDFSTVDTDAELDREVWDQFDYIAAVSKDCRDAFITKYSSLQSKAIVIENITSPDSVRELAEDDVDNPMTTDKRFKLITVARLSHAKGIDQAVIALKMLKDKGYDDFVWYVVGYGGDEAMLRALISESGLTDNFILLGKKTNPYPYIKSADLYVQPSRYEGKAVTVGEAQILAKPVLITNYPTAKSQVIDGYDGVICHLSAEGIASGIERLYKNAGLRRQLAENCSRKNFHNRQELEKLYELIREGAGDAAR</sequence>
<evidence type="ECO:0000313" key="3">
    <source>
        <dbReference type="Proteomes" id="UP000199474"/>
    </source>
</evidence>
<name>A0A1I1U8X6_9BACI</name>
<dbReference type="PANTHER" id="PTHR12526">
    <property type="entry name" value="GLYCOSYLTRANSFERASE"/>
    <property type="match status" value="1"/>
</dbReference>
<dbReference type="Pfam" id="PF00534">
    <property type="entry name" value="Glycos_transf_1"/>
    <property type="match status" value="1"/>
</dbReference>